<reference evidence="4" key="1">
    <citation type="submission" date="2017-09" db="EMBL/GenBank/DDBJ databases">
        <title>Depth-based differentiation of microbial function through sediment-hosted aquifers and enrichment of novel symbionts in the deep terrestrial subsurface.</title>
        <authorList>
            <person name="Probst A.J."/>
            <person name="Ladd B."/>
            <person name="Jarett J.K."/>
            <person name="Geller-Mcgrath D.E."/>
            <person name="Sieber C.M.K."/>
            <person name="Emerson J.B."/>
            <person name="Anantharaman K."/>
            <person name="Thomas B.C."/>
            <person name="Malmstrom R."/>
            <person name="Stieglmeier M."/>
            <person name="Klingl A."/>
            <person name="Woyke T."/>
            <person name="Ryan C.M."/>
            <person name="Banfield J.F."/>
        </authorList>
    </citation>
    <scope>NUCLEOTIDE SEQUENCE [LARGE SCALE GENOMIC DNA]</scope>
</reference>
<comment type="caution">
    <text evidence="3">The sequence shown here is derived from an EMBL/GenBank/DDBJ whole genome shotgun (WGS) entry which is preliminary data.</text>
</comment>
<gene>
    <name evidence="3" type="ORF">COU35_04880</name>
</gene>
<evidence type="ECO:0000256" key="2">
    <source>
        <dbReference type="SAM" id="Phobius"/>
    </source>
</evidence>
<feature type="transmembrane region" description="Helical" evidence="2">
    <location>
        <begin position="21"/>
        <end position="41"/>
    </location>
</feature>
<evidence type="ECO:0000313" key="3">
    <source>
        <dbReference type="EMBL" id="PIR73961.1"/>
    </source>
</evidence>
<dbReference type="Proteomes" id="UP000230154">
    <property type="component" value="Unassembled WGS sequence"/>
</dbReference>
<dbReference type="AlphaFoldDB" id="A0A2H0TP75"/>
<protein>
    <recommendedName>
        <fullName evidence="5">Cell division protein FtsL</fullName>
    </recommendedName>
</protein>
<keyword evidence="2" id="KW-1133">Transmembrane helix</keyword>
<evidence type="ECO:0000256" key="1">
    <source>
        <dbReference type="SAM" id="Coils"/>
    </source>
</evidence>
<keyword evidence="1" id="KW-0175">Coiled coil</keyword>
<organism evidence="3 4">
    <name type="scientific">Candidatus Magasanikbacteria bacterium CG10_big_fil_rev_8_21_14_0_10_47_10</name>
    <dbReference type="NCBI Taxonomy" id="1974652"/>
    <lineage>
        <taxon>Bacteria</taxon>
        <taxon>Candidatus Magasanikiibacteriota</taxon>
    </lineage>
</organism>
<sequence length="111" mass="12675">MTYHRETMREKREKLQQFARGTSFRVGLIVLVAVLVVLDVMQTSTVSTKGYEISQLQQDIRELQQETGKLDYEIAKNRSMESIQARLGNLDLVEADTAEFLALADNQVAQR</sequence>
<keyword evidence="2" id="KW-0812">Transmembrane</keyword>
<evidence type="ECO:0008006" key="5">
    <source>
        <dbReference type="Google" id="ProtNLM"/>
    </source>
</evidence>
<evidence type="ECO:0000313" key="4">
    <source>
        <dbReference type="Proteomes" id="UP000230154"/>
    </source>
</evidence>
<keyword evidence="2" id="KW-0472">Membrane</keyword>
<feature type="coiled-coil region" evidence="1">
    <location>
        <begin position="46"/>
        <end position="73"/>
    </location>
</feature>
<dbReference type="EMBL" id="PFCB01000033">
    <property type="protein sequence ID" value="PIR73961.1"/>
    <property type="molecule type" value="Genomic_DNA"/>
</dbReference>
<name>A0A2H0TP75_9BACT</name>
<proteinExistence type="predicted"/>
<accession>A0A2H0TP75</accession>